<evidence type="ECO:0000256" key="5">
    <source>
        <dbReference type="ARBA" id="ARBA00023136"/>
    </source>
</evidence>
<keyword evidence="2" id="KW-1003">Cell membrane</keyword>
<dbReference type="InterPro" id="IPR023171">
    <property type="entry name" value="Na/H_antiporter_dom_sf"/>
</dbReference>
<evidence type="ECO:0000256" key="1">
    <source>
        <dbReference type="ARBA" id="ARBA00004429"/>
    </source>
</evidence>
<protein>
    <submittedName>
        <fullName evidence="7">Na(+)/H(+) antiporter NhaA</fullName>
    </submittedName>
</protein>
<dbReference type="GO" id="GO:0005886">
    <property type="term" value="C:plasma membrane"/>
    <property type="evidence" value="ECO:0007669"/>
    <property type="project" value="UniProtKB-SubCell"/>
</dbReference>
<feature type="transmembrane region" description="Helical" evidence="6">
    <location>
        <begin position="295"/>
        <end position="317"/>
    </location>
</feature>
<feature type="transmembrane region" description="Helical" evidence="6">
    <location>
        <begin position="26"/>
        <end position="47"/>
    </location>
</feature>
<sequence>MTQHLHPTGTKSRKFTITDFLHDSRAVGVLLLLCTTASLILTNLPGIGESYNHFWETEIPFLHSIHLPHSILHIINDALMALFFFQVGMEIKRETVIGELSTPSRMMLPMVAALFGVIFPAIIFLTATKGTIYQSGWAIPAATDIAFSLGILSLLGKSVPHSMKIFLTALAIIDDLCAILIIAFFYGSQPEFMWLLGVAACIILIVLVIKYLRNPLSRILYLSLGVVMWYCMYQSGIHATFAGVILSALLPVKKIPVYEKVLLFPVNFLIIPIFALANTSIFINGSAIANLLGELSIGIILGLLIGKPAGISLAVYLMTKTRIIKLKTKPNWMLYIGVGILAGIGFTMSIFVSMLAFDDKSLQDTAKLAVLVASTLSMIIGYTWLRIALKKKKEEKLENLSPEEMIAG</sequence>
<comment type="caution">
    <text evidence="7">The sequence shown here is derived from an EMBL/GenBank/DDBJ whole genome shotgun (WGS) entry which is preliminary data.</text>
</comment>
<dbReference type="Gene3D" id="1.20.1530.10">
    <property type="entry name" value="Na+/H+ antiporter like domain"/>
    <property type="match status" value="1"/>
</dbReference>
<reference evidence="7" key="1">
    <citation type="submission" date="2019-08" db="EMBL/GenBank/DDBJ databases">
        <authorList>
            <person name="Kucharzyk K."/>
            <person name="Murdoch R.W."/>
            <person name="Higgins S."/>
            <person name="Loffler F."/>
        </authorList>
    </citation>
    <scope>NUCLEOTIDE SEQUENCE</scope>
</reference>
<comment type="subcellular location">
    <subcellularLocation>
        <location evidence="1">Cell inner membrane</location>
        <topology evidence="1">Multi-pass membrane protein</topology>
    </subcellularLocation>
</comment>
<keyword evidence="5 6" id="KW-0472">Membrane</keyword>
<evidence type="ECO:0000256" key="6">
    <source>
        <dbReference type="SAM" id="Phobius"/>
    </source>
</evidence>
<organism evidence="7">
    <name type="scientific">bioreactor metagenome</name>
    <dbReference type="NCBI Taxonomy" id="1076179"/>
    <lineage>
        <taxon>unclassified sequences</taxon>
        <taxon>metagenomes</taxon>
        <taxon>ecological metagenomes</taxon>
    </lineage>
</organism>
<keyword evidence="3 6" id="KW-0812">Transmembrane</keyword>
<proteinExistence type="inferred from homology"/>
<feature type="transmembrane region" description="Helical" evidence="6">
    <location>
        <begin position="192"/>
        <end position="212"/>
    </location>
</feature>
<dbReference type="NCBIfam" id="TIGR00773">
    <property type="entry name" value="NhaA"/>
    <property type="match status" value="1"/>
</dbReference>
<evidence type="ECO:0000256" key="2">
    <source>
        <dbReference type="ARBA" id="ARBA00022475"/>
    </source>
</evidence>
<evidence type="ECO:0000256" key="4">
    <source>
        <dbReference type="ARBA" id="ARBA00022989"/>
    </source>
</evidence>
<feature type="transmembrane region" description="Helical" evidence="6">
    <location>
        <begin position="106"/>
        <end position="125"/>
    </location>
</feature>
<accession>A0A645BNU8</accession>
<dbReference type="HAMAP" id="MF_01844">
    <property type="entry name" value="NhaA"/>
    <property type="match status" value="1"/>
</dbReference>
<feature type="transmembrane region" description="Helical" evidence="6">
    <location>
        <begin position="262"/>
        <end position="283"/>
    </location>
</feature>
<evidence type="ECO:0000256" key="3">
    <source>
        <dbReference type="ARBA" id="ARBA00022692"/>
    </source>
</evidence>
<dbReference type="InterPro" id="IPR004670">
    <property type="entry name" value="NhaA"/>
</dbReference>
<feature type="transmembrane region" description="Helical" evidence="6">
    <location>
        <begin position="67"/>
        <end position="85"/>
    </location>
</feature>
<dbReference type="GO" id="GO:0006885">
    <property type="term" value="P:regulation of pH"/>
    <property type="evidence" value="ECO:0007669"/>
    <property type="project" value="InterPro"/>
</dbReference>
<dbReference type="AlphaFoldDB" id="A0A645BNU8"/>
<dbReference type="GO" id="GO:0015385">
    <property type="term" value="F:sodium:proton antiporter activity"/>
    <property type="evidence" value="ECO:0007669"/>
    <property type="project" value="TreeGrafter"/>
</dbReference>
<dbReference type="PANTHER" id="PTHR30341:SF0">
    <property type="entry name" value="NA(+)_H(+) ANTIPORTER NHAA"/>
    <property type="match status" value="1"/>
</dbReference>
<dbReference type="Pfam" id="PF06965">
    <property type="entry name" value="Na_H_antiport_1"/>
    <property type="match status" value="1"/>
</dbReference>
<gene>
    <name evidence="7" type="primary">nhaA_12</name>
    <name evidence="7" type="ORF">SDC9_111804</name>
</gene>
<name>A0A645BNU8_9ZZZZ</name>
<feature type="transmembrane region" description="Helical" evidence="6">
    <location>
        <begin position="368"/>
        <end position="389"/>
    </location>
</feature>
<feature type="transmembrane region" description="Helical" evidence="6">
    <location>
        <begin position="165"/>
        <end position="186"/>
    </location>
</feature>
<feature type="transmembrane region" description="Helical" evidence="6">
    <location>
        <begin position="332"/>
        <end position="356"/>
    </location>
</feature>
<dbReference type="EMBL" id="VSSQ01020225">
    <property type="protein sequence ID" value="MPM64913.1"/>
    <property type="molecule type" value="Genomic_DNA"/>
</dbReference>
<evidence type="ECO:0000313" key="7">
    <source>
        <dbReference type="EMBL" id="MPM64913.1"/>
    </source>
</evidence>
<feature type="transmembrane region" description="Helical" evidence="6">
    <location>
        <begin position="219"/>
        <end position="250"/>
    </location>
</feature>
<dbReference type="PANTHER" id="PTHR30341">
    <property type="entry name" value="SODIUM ION/PROTON ANTIPORTER NHAA-RELATED"/>
    <property type="match status" value="1"/>
</dbReference>
<keyword evidence="4 6" id="KW-1133">Transmembrane helix</keyword>